<dbReference type="OMA" id="RVFKNYY"/>
<evidence type="ECO:0000256" key="7">
    <source>
        <dbReference type="SAM" id="MobiDB-lite"/>
    </source>
</evidence>
<evidence type="ECO:0000256" key="6">
    <source>
        <dbReference type="ARBA" id="ARBA00023328"/>
    </source>
</evidence>
<comment type="similarity">
    <text evidence="3">Belongs to the CENP-I/CTF3 family.</text>
</comment>
<dbReference type="EMBL" id="KQ474085">
    <property type="protein sequence ID" value="KPV72872.1"/>
    <property type="molecule type" value="Genomic_DNA"/>
</dbReference>
<dbReference type="PANTHER" id="PTHR48208:SF2">
    <property type="entry name" value="CENTROMERE PROTEIN I"/>
    <property type="match status" value="1"/>
</dbReference>
<accession>A0A0P9ITX2</accession>
<keyword evidence="6" id="KW-0137">Centromere</keyword>
<sequence>MRHNLGMAALLASLQSSSSKATKDEVDTVIEQVKQLAGEHGMDDESLCKGYELALGGLLDTDQSLRILPQLIPHTALPLDPVLLTTSVLGQSTASLPPRAGQVAYAVQRRALEQLAVLLELGAVGREGLEALDRLYGAVEQGLRYRILREPTAGLLCLITRKHHVQPHRVARVRSLLLDDPPPSTSLARLLDLYRSSEVGHVRQTRKHAAAAPDGLPSSLEAWKMRVSEVLDGSGVDGELEEGHRVKRRKHSHQVPLPDSAILTSSTASPHLADLSSLAKLAEHLDKVVLPTHAASVLSAGAGPTRRSRPPTEADWVRSWAFLPRSGYDHDSEHLSQLSHWIISRLEHELYDLEPTKAGHARVEDLLSRVRDICELGGEVVEALEPFLNTFLANWDGERHRDVIFQLVALLKPRAWADLEQSVLGKLRKLAGTASVDWVAALVDCLSALVRNLAVRDNWHLQATVTTAFGRLDADGQYLASLESFLEFTDEVILSATARHPTSLVLRSAALGFYESTLLLPLELDLPVIVLPSPIFTYLCLLSNELMSVSRICGIIARLRDALVGAESAIVKRWQDDPRGPQSSAIESLNARLVTLVGALWMRRFLATDASMGLSSDVLDKLRSRSEERGQQVASSMGLTAHSALALLAQDCLSVLATQDGKSAESLVGPVTTTALKQLAKDPAAFHISFNEFRPRFVEYLEERGAKGLASCLFSSLSSLVERRKSSIGGT</sequence>
<dbReference type="Proteomes" id="UP000053890">
    <property type="component" value="Unassembled WGS sequence"/>
</dbReference>
<reference evidence="9 10" key="1">
    <citation type="journal article" date="2015" name="Front. Microbiol.">
        <title>Genome sequence of the plant growth promoting endophytic yeast Rhodotorula graminis WP1.</title>
        <authorList>
            <person name="Firrincieli A."/>
            <person name="Otillar R."/>
            <person name="Salamov A."/>
            <person name="Schmutz J."/>
            <person name="Khan Z."/>
            <person name="Redman R.S."/>
            <person name="Fleck N.D."/>
            <person name="Lindquist E."/>
            <person name="Grigoriev I.V."/>
            <person name="Doty S.L."/>
        </authorList>
    </citation>
    <scope>NUCLEOTIDE SEQUENCE [LARGE SCALE GENOMIC DNA]</scope>
    <source>
        <strain evidence="9 10">WP1</strain>
    </source>
</reference>
<feature type="region of interest" description="Disordered" evidence="7">
    <location>
        <begin position="235"/>
        <end position="255"/>
    </location>
</feature>
<dbReference type="GO" id="GO:0000939">
    <property type="term" value="C:inner kinetochore"/>
    <property type="evidence" value="ECO:0007669"/>
    <property type="project" value="TreeGrafter"/>
</dbReference>
<comment type="subcellular location">
    <subcellularLocation>
        <location evidence="2">Chromosome</location>
        <location evidence="2">Centromere</location>
    </subcellularLocation>
    <subcellularLocation>
        <location evidence="1">Nucleus</location>
    </subcellularLocation>
</comment>
<evidence type="ECO:0000256" key="1">
    <source>
        <dbReference type="ARBA" id="ARBA00004123"/>
    </source>
</evidence>
<evidence type="ECO:0000313" key="9">
    <source>
        <dbReference type="EMBL" id="KPV72872.1"/>
    </source>
</evidence>
<keyword evidence="10" id="KW-1185">Reference proteome</keyword>
<evidence type="ECO:0000256" key="2">
    <source>
        <dbReference type="ARBA" id="ARBA00004584"/>
    </source>
</evidence>
<keyword evidence="8" id="KW-0732">Signal</keyword>
<dbReference type="GO" id="GO:0005634">
    <property type="term" value="C:nucleus"/>
    <property type="evidence" value="ECO:0007669"/>
    <property type="project" value="UniProtKB-SubCell"/>
</dbReference>
<dbReference type="STRING" id="578459.A0A0P9ITX2"/>
<evidence type="ECO:0000313" key="10">
    <source>
        <dbReference type="Proteomes" id="UP000053890"/>
    </source>
</evidence>
<dbReference type="OrthoDB" id="6347512at2759"/>
<feature type="chain" id="PRO_5006159685" evidence="8">
    <location>
        <begin position="22"/>
        <end position="731"/>
    </location>
</feature>
<evidence type="ECO:0000256" key="8">
    <source>
        <dbReference type="SAM" id="SignalP"/>
    </source>
</evidence>
<dbReference type="GO" id="GO:0034080">
    <property type="term" value="P:CENP-A containing chromatin assembly"/>
    <property type="evidence" value="ECO:0007669"/>
    <property type="project" value="TreeGrafter"/>
</dbReference>
<proteinExistence type="inferred from homology"/>
<evidence type="ECO:0000256" key="5">
    <source>
        <dbReference type="ARBA" id="ARBA00023242"/>
    </source>
</evidence>
<name>A0A0P9ITX2_RHOGW</name>
<dbReference type="GeneID" id="28978352"/>
<keyword evidence="5" id="KW-0539">Nucleus</keyword>
<dbReference type="AlphaFoldDB" id="A0A0P9ITX2"/>
<dbReference type="Pfam" id="PF07778">
    <property type="entry name" value="CENP-I"/>
    <property type="match status" value="1"/>
</dbReference>
<evidence type="ECO:0000256" key="3">
    <source>
        <dbReference type="ARBA" id="ARBA00005470"/>
    </source>
</evidence>
<organism evidence="9 10">
    <name type="scientific">Rhodotorula graminis (strain WP1)</name>
    <dbReference type="NCBI Taxonomy" id="578459"/>
    <lineage>
        <taxon>Eukaryota</taxon>
        <taxon>Fungi</taxon>
        <taxon>Dikarya</taxon>
        <taxon>Basidiomycota</taxon>
        <taxon>Pucciniomycotina</taxon>
        <taxon>Microbotryomycetes</taxon>
        <taxon>Sporidiobolales</taxon>
        <taxon>Sporidiobolaceae</taxon>
        <taxon>Rhodotorula</taxon>
    </lineage>
</organism>
<feature type="signal peptide" evidence="8">
    <location>
        <begin position="1"/>
        <end position="21"/>
    </location>
</feature>
<evidence type="ECO:0000256" key="4">
    <source>
        <dbReference type="ARBA" id="ARBA00022454"/>
    </source>
</evidence>
<protein>
    <submittedName>
        <fullName evidence="9">Uncharacterized protein</fullName>
    </submittedName>
</protein>
<gene>
    <name evidence="9" type="ORF">RHOBADRAFT_55543</name>
</gene>
<dbReference type="PANTHER" id="PTHR48208">
    <property type="entry name" value="CENTROMERE PROTEIN I"/>
    <property type="match status" value="1"/>
</dbReference>
<keyword evidence="4" id="KW-0158">Chromosome</keyword>
<dbReference type="GO" id="GO:0000070">
    <property type="term" value="P:mitotic sister chromatid segregation"/>
    <property type="evidence" value="ECO:0007669"/>
    <property type="project" value="TreeGrafter"/>
</dbReference>
<dbReference type="InterPro" id="IPR012485">
    <property type="entry name" value="CENP-I"/>
</dbReference>
<dbReference type="RefSeq" id="XP_018268921.1">
    <property type="nucleotide sequence ID" value="XM_018417904.1"/>
</dbReference>